<evidence type="ECO:0000313" key="2">
    <source>
        <dbReference type="Proteomes" id="UP001552594"/>
    </source>
</evidence>
<evidence type="ECO:0000313" key="1">
    <source>
        <dbReference type="EMBL" id="MEV5510020.1"/>
    </source>
</evidence>
<proteinExistence type="predicted"/>
<protein>
    <submittedName>
        <fullName evidence="1">Uncharacterized protein</fullName>
    </submittedName>
</protein>
<dbReference type="Proteomes" id="UP001552594">
    <property type="component" value="Unassembled WGS sequence"/>
</dbReference>
<sequence>MEMKVDPCTGMLTQVIVLEEPPLSDAQRRLPIAAEAQNRAPKIDLRYWEEQDRLDGSSSEHFVASLFTELAFVRTRHQIGIVFSGQSPARYVYCGDVVVAISEAGELAEIAVSSQP</sequence>
<organism evidence="1 2">
    <name type="scientific">Streptomyces orinoci</name>
    <name type="common">Streptoverticillium orinoci</name>
    <dbReference type="NCBI Taxonomy" id="67339"/>
    <lineage>
        <taxon>Bacteria</taxon>
        <taxon>Bacillati</taxon>
        <taxon>Actinomycetota</taxon>
        <taxon>Actinomycetes</taxon>
        <taxon>Kitasatosporales</taxon>
        <taxon>Streptomycetaceae</taxon>
        <taxon>Streptomyces</taxon>
    </lineage>
</organism>
<dbReference type="EMBL" id="JBFAUK010000026">
    <property type="protein sequence ID" value="MEV5510020.1"/>
    <property type="molecule type" value="Genomic_DNA"/>
</dbReference>
<gene>
    <name evidence="1" type="ORF">AB0L16_26900</name>
</gene>
<accession>A0ABV3K4E3</accession>
<keyword evidence="2" id="KW-1185">Reference proteome</keyword>
<dbReference type="RefSeq" id="WP_153068632.1">
    <property type="nucleotide sequence ID" value="NZ_JBFAUK010000026.1"/>
</dbReference>
<reference evidence="1 2" key="1">
    <citation type="submission" date="2024-06" db="EMBL/GenBank/DDBJ databases">
        <title>The Natural Products Discovery Center: Release of the First 8490 Sequenced Strains for Exploring Actinobacteria Biosynthetic Diversity.</title>
        <authorList>
            <person name="Kalkreuter E."/>
            <person name="Kautsar S.A."/>
            <person name="Yang D."/>
            <person name="Bader C.D."/>
            <person name="Teijaro C.N."/>
            <person name="Fluegel L."/>
            <person name="Davis C.M."/>
            <person name="Simpson J.R."/>
            <person name="Lauterbach L."/>
            <person name="Steele A.D."/>
            <person name="Gui C."/>
            <person name="Meng S."/>
            <person name="Li G."/>
            <person name="Viehrig K."/>
            <person name="Ye F."/>
            <person name="Su P."/>
            <person name="Kiefer A.F."/>
            <person name="Nichols A."/>
            <person name="Cepeda A.J."/>
            <person name="Yan W."/>
            <person name="Fan B."/>
            <person name="Jiang Y."/>
            <person name="Adhikari A."/>
            <person name="Zheng C.-J."/>
            <person name="Schuster L."/>
            <person name="Cowan T.M."/>
            <person name="Smanski M.J."/>
            <person name="Chevrette M.G."/>
            <person name="De Carvalho L.P.S."/>
            <person name="Shen B."/>
        </authorList>
    </citation>
    <scope>NUCLEOTIDE SEQUENCE [LARGE SCALE GENOMIC DNA]</scope>
    <source>
        <strain evidence="1 2">NPDC052347</strain>
    </source>
</reference>
<name>A0ABV3K4E3_STRON</name>
<comment type="caution">
    <text evidence="1">The sequence shown here is derived from an EMBL/GenBank/DDBJ whole genome shotgun (WGS) entry which is preliminary data.</text>
</comment>